<name>A0A7J5TUT5_9BACT</name>
<dbReference type="AlphaFoldDB" id="A0A7J5TUT5"/>
<feature type="transmembrane region" description="Helical" evidence="1">
    <location>
        <begin position="194"/>
        <end position="213"/>
    </location>
</feature>
<gene>
    <name evidence="3" type="ORF">F5984_21715</name>
</gene>
<organism evidence="3 4">
    <name type="scientific">Rudanella paleaurantiibacter</name>
    <dbReference type="NCBI Taxonomy" id="2614655"/>
    <lineage>
        <taxon>Bacteria</taxon>
        <taxon>Pseudomonadati</taxon>
        <taxon>Bacteroidota</taxon>
        <taxon>Cytophagia</taxon>
        <taxon>Cytophagales</taxon>
        <taxon>Cytophagaceae</taxon>
        <taxon>Rudanella</taxon>
    </lineage>
</organism>
<reference evidence="3 4" key="1">
    <citation type="submission" date="2019-10" db="EMBL/GenBank/DDBJ databases">
        <title>Rudanella paleaurantiibacter sp. nov., isolated from sludge.</title>
        <authorList>
            <person name="Xu S.Q."/>
        </authorList>
    </citation>
    <scope>NUCLEOTIDE SEQUENCE [LARGE SCALE GENOMIC DNA]</scope>
    <source>
        <strain evidence="3 4">HX-22-17</strain>
    </source>
</reference>
<feature type="transmembrane region" description="Helical" evidence="1">
    <location>
        <begin position="123"/>
        <end position="145"/>
    </location>
</feature>
<evidence type="ECO:0000259" key="2">
    <source>
        <dbReference type="Pfam" id="PF13386"/>
    </source>
</evidence>
<feature type="transmembrane region" description="Helical" evidence="1">
    <location>
        <begin position="157"/>
        <end position="182"/>
    </location>
</feature>
<dbReference type="RefSeq" id="WP_152126314.1">
    <property type="nucleotide sequence ID" value="NZ_WELI01000010.1"/>
</dbReference>
<dbReference type="PANTHER" id="PTHR42208:SF1">
    <property type="entry name" value="HEAVY METAL TRANSPORTER"/>
    <property type="match status" value="1"/>
</dbReference>
<dbReference type="Pfam" id="PF13386">
    <property type="entry name" value="DsbD_2"/>
    <property type="match status" value="1"/>
</dbReference>
<feature type="domain" description="Urease accessory protein UreH-like transmembrane" evidence="2">
    <location>
        <begin position="8"/>
        <end position="204"/>
    </location>
</feature>
<comment type="caution">
    <text evidence="3">The sequence shown here is derived from an EMBL/GenBank/DDBJ whole genome shotgun (WGS) entry which is preliminary data.</text>
</comment>
<sequence length="231" mass="24341">MSTWWWAAAFLTGLAGSLHCVGMCGPLAMALPLGRLPQHQRAWGLLTYQLGRLSAYGLLGAVVGLVGQGLWLVNLQGPVSIGSGLLLLIWGFSGRAHGGVASSLTHKLGLSVVMARLLTQPRLGAFLGLGFLNGLLPCGLIYTALTGTLVSASPLAGMTYMLFFGLGTLPALLGIRTLTAYLTVPLRQRLTRALPVATILVGVLLLIRGLSVYPHWMDKTAPNKPIPVCHG</sequence>
<accession>A0A7J5TUT5</accession>
<keyword evidence="4" id="KW-1185">Reference proteome</keyword>
<evidence type="ECO:0000313" key="3">
    <source>
        <dbReference type="EMBL" id="KAB7727683.1"/>
    </source>
</evidence>
<evidence type="ECO:0000313" key="4">
    <source>
        <dbReference type="Proteomes" id="UP000488299"/>
    </source>
</evidence>
<dbReference type="Proteomes" id="UP000488299">
    <property type="component" value="Unassembled WGS sequence"/>
</dbReference>
<keyword evidence="1" id="KW-0812">Transmembrane</keyword>
<proteinExistence type="predicted"/>
<keyword evidence="1" id="KW-0472">Membrane</keyword>
<dbReference type="PANTHER" id="PTHR42208">
    <property type="entry name" value="HEAVY METAL TRANSPORTER-RELATED"/>
    <property type="match status" value="1"/>
</dbReference>
<dbReference type="EMBL" id="WELI01000010">
    <property type="protein sequence ID" value="KAB7727683.1"/>
    <property type="molecule type" value="Genomic_DNA"/>
</dbReference>
<protein>
    <submittedName>
        <fullName evidence="3">Sulfite exporter TauE/SafE family protein</fullName>
    </submittedName>
</protein>
<keyword evidence="1" id="KW-1133">Transmembrane helix</keyword>
<feature type="transmembrane region" description="Helical" evidence="1">
    <location>
        <begin position="54"/>
        <end position="73"/>
    </location>
</feature>
<dbReference type="InterPro" id="IPR039447">
    <property type="entry name" value="UreH-like_TM_dom"/>
</dbReference>
<evidence type="ECO:0000256" key="1">
    <source>
        <dbReference type="SAM" id="Phobius"/>
    </source>
</evidence>